<sequence length="577" mass="66419">MEQGKQLGHQKQLVLSCQMNSKACNVIPPRQSANYKPNIWKYDFIQSLHSKYKEEGYRSRAEKLKNDVKQMFLEAADLLAKLELIDRICKLGLSYLFEEKIREVLVDTVAFLKNDTGCLQVKDLYATALCFKLLRQHGYEISQDVFLDFMDETGTTFSTSKCTDIKGLIELCEASQLALEGESILDEAKVFSGGTLKGIYSSLNTDLAQTVARVLELPSHWRVPWYEVRWQINSYEKEKHMNTILLELAKLNFNIVQATLQNDLRELSRWWKNLGLIENLNFSRDRLVECFLCAVGLVYEPNCSCFRKWLTKVIIFILVIDDIYDIYGSLEELEHFTSAVERLVLTWDFKEIQRLPECMKLCFKALYDTTNEMAYEIGRRNTWKRVLPHLKKEWSDFCKSLLVEAKWQKRGYTPCLQEYLSNAWISSSGTVLSVYSFFGIMKEATEETAGFLKLNQDLVYNSSLIIRLCNDLGTSSAELERGDVASSILCCMTEMNISEEIARNYIKGMISKTWTKINGQCFTQSPLLQSFIHITTNFARVVHSLYQYGDGFGVQDGDTKKQILSLLIEPMPPSPFS</sequence>
<dbReference type="Proteomes" id="UP000829398">
    <property type="component" value="Chromosome 2"/>
</dbReference>
<dbReference type="EMBL" id="CM039171">
    <property type="protein sequence ID" value="KAH9796581.1"/>
    <property type="molecule type" value="Genomic_DNA"/>
</dbReference>
<evidence type="ECO:0000313" key="1">
    <source>
        <dbReference type="EMBL" id="KAH9796581.1"/>
    </source>
</evidence>
<comment type="caution">
    <text evidence="1">The sequence shown here is derived from an EMBL/GenBank/DDBJ whole genome shotgun (WGS) entry which is preliminary data.</text>
</comment>
<reference evidence="2" key="1">
    <citation type="journal article" date="2023" name="Hortic. Res.">
        <title>A chromosome-level phased genome enabling allele-level studies in sweet orange: a case study on citrus Huanglongbing tolerance.</title>
        <authorList>
            <person name="Wu B."/>
            <person name="Yu Q."/>
            <person name="Deng Z."/>
            <person name="Duan Y."/>
            <person name="Luo F."/>
            <person name="Gmitter F. Jr."/>
        </authorList>
    </citation>
    <scope>NUCLEOTIDE SEQUENCE [LARGE SCALE GENOMIC DNA]</scope>
    <source>
        <strain evidence="2">cv. Valencia</strain>
    </source>
</reference>
<name>A0ACB8NFN5_CITSI</name>
<accession>A0ACB8NFN5</accession>
<proteinExistence type="predicted"/>
<protein>
    <submittedName>
        <fullName evidence="1">Tricyclene synthase</fullName>
    </submittedName>
</protein>
<keyword evidence="2" id="KW-1185">Reference proteome</keyword>
<evidence type="ECO:0000313" key="2">
    <source>
        <dbReference type="Proteomes" id="UP000829398"/>
    </source>
</evidence>
<organism evidence="1 2">
    <name type="scientific">Citrus sinensis</name>
    <name type="common">Sweet orange</name>
    <name type="synonym">Citrus aurantium var. sinensis</name>
    <dbReference type="NCBI Taxonomy" id="2711"/>
    <lineage>
        <taxon>Eukaryota</taxon>
        <taxon>Viridiplantae</taxon>
        <taxon>Streptophyta</taxon>
        <taxon>Embryophyta</taxon>
        <taxon>Tracheophyta</taxon>
        <taxon>Spermatophyta</taxon>
        <taxon>Magnoliopsida</taxon>
        <taxon>eudicotyledons</taxon>
        <taxon>Gunneridae</taxon>
        <taxon>Pentapetalae</taxon>
        <taxon>rosids</taxon>
        <taxon>malvids</taxon>
        <taxon>Sapindales</taxon>
        <taxon>Rutaceae</taxon>
        <taxon>Aurantioideae</taxon>
        <taxon>Citrus</taxon>
    </lineage>
</organism>
<gene>
    <name evidence="1" type="ORF">KPL71_005583</name>
</gene>